<reference evidence="2" key="1">
    <citation type="submission" date="2024-05" db="EMBL/GenBank/DDBJ databases">
        <title>30 novel species of actinomycetes from the DSMZ collection.</title>
        <authorList>
            <person name="Nouioui I."/>
        </authorList>
    </citation>
    <scope>NUCLEOTIDE SEQUENCE</scope>
    <source>
        <strain evidence="2">DSM 41529</strain>
    </source>
</reference>
<dbReference type="Proteomes" id="UP001180754">
    <property type="component" value="Unassembled WGS sequence"/>
</dbReference>
<accession>A0ABU2XZ27</accession>
<gene>
    <name evidence="2" type="ORF">RND15_50245</name>
</gene>
<dbReference type="PRINTS" id="PR00154">
    <property type="entry name" value="AMPBINDING"/>
</dbReference>
<feature type="domain" description="AMP-dependent synthetase/ligase" evidence="1">
    <location>
        <begin position="1"/>
        <end position="136"/>
    </location>
</feature>
<evidence type="ECO:0000313" key="2">
    <source>
        <dbReference type="EMBL" id="MDT0550757.1"/>
    </source>
</evidence>
<feature type="non-terminal residue" evidence="2">
    <location>
        <position position="150"/>
    </location>
</feature>
<dbReference type="PANTHER" id="PTHR45527">
    <property type="entry name" value="NONRIBOSOMAL PEPTIDE SYNTHETASE"/>
    <property type="match status" value="1"/>
</dbReference>
<dbReference type="RefSeq" id="WP_311731203.1">
    <property type="nucleotide sequence ID" value="NZ_JAVRFD010000429.1"/>
</dbReference>
<organism evidence="2 3">
    <name type="scientific">Streptomyces lonegramiae</name>
    <dbReference type="NCBI Taxonomy" id="3075524"/>
    <lineage>
        <taxon>Bacteria</taxon>
        <taxon>Bacillati</taxon>
        <taxon>Actinomycetota</taxon>
        <taxon>Actinomycetes</taxon>
        <taxon>Kitasatosporales</taxon>
        <taxon>Streptomycetaceae</taxon>
        <taxon>Streptomyces</taxon>
    </lineage>
</organism>
<evidence type="ECO:0000313" key="3">
    <source>
        <dbReference type="Proteomes" id="UP001180754"/>
    </source>
</evidence>
<dbReference type="InterPro" id="IPR020459">
    <property type="entry name" value="AMP-binding"/>
</dbReference>
<dbReference type="SUPFAM" id="SSF56801">
    <property type="entry name" value="Acetyl-CoA synthetase-like"/>
    <property type="match status" value="1"/>
</dbReference>
<dbReference type="PROSITE" id="PS00455">
    <property type="entry name" value="AMP_BINDING"/>
    <property type="match status" value="1"/>
</dbReference>
<name>A0ABU2XZ27_9ACTN</name>
<dbReference type="InterPro" id="IPR020845">
    <property type="entry name" value="AMP-binding_CS"/>
</dbReference>
<dbReference type="EMBL" id="JAVRFD010000429">
    <property type="protein sequence ID" value="MDT0550757.1"/>
    <property type="molecule type" value="Genomic_DNA"/>
</dbReference>
<dbReference type="Pfam" id="PF00501">
    <property type="entry name" value="AMP-binding"/>
    <property type="match status" value="1"/>
</dbReference>
<sequence length="150" mass="15070">MAHLLAGHGAGPGECVALVLNRSVDAIVAILAVLKTGAAYLPLDPAYPDARIAVVVGDARPVAAVTAGASAGRLEQLGVAVVDVAVRRIVMQPSSALSMPAADDVAYVIYTSGTTGVPKGVAVPHSNVTGLLTSLDVGLPTAGVWSQWHS</sequence>
<evidence type="ECO:0000259" key="1">
    <source>
        <dbReference type="Pfam" id="PF00501"/>
    </source>
</evidence>
<protein>
    <submittedName>
        <fullName evidence="2">AMP-binding protein</fullName>
    </submittedName>
</protein>
<dbReference type="PANTHER" id="PTHR45527:SF1">
    <property type="entry name" value="FATTY ACID SYNTHASE"/>
    <property type="match status" value="1"/>
</dbReference>
<keyword evidence="3" id="KW-1185">Reference proteome</keyword>
<comment type="caution">
    <text evidence="2">The sequence shown here is derived from an EMBL/GenBank/DDBJ whole genome shotgun (WGS) entry which is preliminary data.</text>
</comment>
<proteinExistence type="predicted"/>
<dbReference type="Gene3D" id="3.40.50.980">
    <property type="match status" value="2"/>
</dbReference>
<dbReference type="InterPro" id="IPR000873">
    <property type="entry name" value="AMP-dep_synth/lig_dom"/>
</dbReference>